<evidence type="ECO:0000256" key="21">
    <source>
        <dbReference type="ARBA" id="ARBA00023154"/>
    </source>
</evidence>
<dbReference type="Proteomes" id="UP000245790">
    <property type="component" value="Unassembled WGS sequence"/>
</dbReference>
<dbReference type="UniPathway" id="UPA00051">
    <property type="reaction ID" value="UER00462"/>
</dbReference>
<comment type="subunit">
    <text evidence="9 28">Homotetramer.</text>
</comment>
<dbReference type="Gene3D" id="1.20.120.1320">
    <property type="entry name" value="Aspartokinase, catalytic domain"/>
    <property type="match status" value="1"/>
</dbReference>
<dbReference type="Pfam" id="PF00742">
    <property type="entry name" value="Homoserine_dh"/>
    <property type="match status" value="1"/>
</dbReference>
<evidence type="ECO:0000256" key="4">
    <source>
        <dbReference type="ARBA" id="ARBA00005056"/>
    </source>
</evidence>
<dbReference type="EC" id="2.7.2.4" evidence="28"/>
<dbReference type="NCBIfam" id="TIGR00657">
    <property type="entry name" value="asp_kinases"/>
    <property type="match status" value="1"/>
</dbReference>
<comment type="pathway">
    <text evidence="5 28">Amino-acid biosynthesis; L-methionine biosynthesis via de novo pathway; L-homoserine from L-aspartate: step 3/3.</text>
</comment>
<dbReference type="InterPro" id="IPR036393">
    <property type="entry name" value="AceGlu_kinase-like_sf"/>
</dbReference>
<comment type="similarity">
    <text evidence="8 28">In the N-terminal section; belongs to the aspartokinase family.</text>
</comment>
<evidence type="ECO:0000256" key="29">
    <source>
        <dbReference type="SAM" id="Coils"/>
    </source>
</evidence>
<comment type="pathway">
    <text evidence="3 28">Amino-acid biosynthesis; L-methionine biosynthesis via de novo pathway; L-homoserine from L-aspartate: step 1/3.</text>
</comment>
<dbReference type="GO" id="GO:0009086">
    <property type="term" value="P:methionine biosynthetic process"/>
    <property type="evidence" value="ECO:0007669"/>
    <property type="project" value="UniProtKB-KW"/>
</dbReference>
<dbReference type="GO" id="GO:0050661">
    <property type="term" value="F:NADP binding"/>
    <property type="evidence" value="ECO:0007669"/>
    <property type="project" value="UniProtKB-UniRule"/>
</dbReference>
<dbReference type="FunFam" id="3.40.50.720:FF:000083">
    <property type="entry name" value="Bifunctional aspartokinase/homoserine dehydrogenase"/>
    <property type="match status" value="1"/>
</dbReference>
<comment type="pathway">
    <text evidence="4 28">Amino-acid biosynthesis; L-threonine biosynthesis; L-threonine from L-aspartate: step 3/5.</text>
</comment>
<dbReference type="GO" id="GO:0004412">
    <property type="term" value="F:homoserine dehydrogenase activity"/>
    <property type="evidence" value="ECO:0007669"/>
    <property type="project" value="UniProtKB-UniRule"/>
</dbReference>
<dbReference type="InterPro" id="IPR054352">
    <property type="entry name" value="ACT_Aspartokinase"/>
</dbReference>
<keyword evidence="17 28" id="KW-0521">NADP</keyword>
<sequence>MKVLKFGGSSLKPLQAFIECCNITRQQCADETSVTVVSALGGVTNRLQTALNNALTGENTIVELESITEQHQQRLEQLHKTLDNFEHQACQQTLVEQLNRLEQLLTGVQLVKDASLSTRCRILAMGERLSSILFYYAAKAIDSRDITLLDSANLIKTISGVQPSDYLEASFDEDACHRLIKPLSKTEQPTHYIAAGFVSSNEEGEITLLGRNGSDLSAAIYAAALSADELQIWSDVEGIYNADPNRVSRAQVIEQLSYQEAMELSFFGAKVLHPKTIAPIASYRIPTRIKNTFKPDDAGTLITSSSNPREFPLAGITMLDDLAMLTLSGVDLKGHAGLAERVFQCISREGVSIILISQSSSEYAISFCVNQSDVSRAKRALNREFALEMKHHQVDPVDVRESLSSITVVGDHMKQTHGIAAKLFSALAAANVNIVAIAQDSSERSISAVIRQAKSKVALNKTYEYFFQCPRVISAVLYGVGTIGDELLSQIKQQQNWLLQQRIDLRVIAIANSKQLLWHSDGISLDNWRLELDNASTPSSIEQLQSLITQERPLNPVFIDCTSNDQLAECYPALFEQGLHIVAANKKANTLSHNYYLTLREKAQQSLKQFAYETNVGAGLPVIANIQNQVRSGDSLLSFDGILSGSLSYIMGKLDDGLSFSQAVLEAKQKGFTEPDPRDDLSGMDVARKLLIIAREFGATQELTDIEIEPLISDELNDAKTIDDFLQRLPEMDTVFEEKIKQAKQQQKVLRLAGVINDQGKMAVQLLAVDASHPLYSIRDGENAFSFTTARYHPVPLVIRGYGAGADVTAAGVFGDILKTVVA</sequence>
<protein>
    <recommendedName>
        <fullName evidence="28">Bifunctional aspartokinase/homoserine dehydrogenase</fullName>
    </recommendedName>
    <domain>
        <recommendedName>
            <fullName evidence="28">Aspartokinase</fullName>
            <ecNumber evidence="28">2.7.2.4</ecNumber>
        </recommendedName>
    </domain>
    <domain>
        <recommendedName>
            <fullName evidence="28">Homoserine dehydrogenase</fullName>
            <ecNumber evidence="28">1.1.1.3</ecNumber>
        </recommendedName>
    </domain>
</protein>
<keyword evidence="20" id="KW-0915">Sodium</keyword>
<evidence type="ECO:0000256" key="11">
    <source>
        <dbReference type="ARBA" id="ARBA00022679"/>
    </source>
</evidence>
<dbReference type="GO" id="GO:0009090">
    <property type="term" value="P:homoserine biosynthetic process"/>
    <property type="evidence" value="ECO:0007669"/>
    <property type="project" value="UniProtKB-ARBA"/>
</dbReference>
<accession>A0A316FHL0</accession>
<dbReference type="EMBL" id="QGGU01000011">
    <property type="protein sequence ID" value="PWK47300.1"/>
    <property type="molecule type" value="Genomic_DNA"/>
</dbReference>
<keyword evidence="13" id="KW-0479">Metal-binding</keyword>
<dbReference type="PROSITE" id="PS01042">
    <property type="entry name" value="HOMOSER_DHGENASE"/>
    <property type="match status" value="1"/>
</dbReference>
<dbReference type="Gene3D" id="3.30.2130.10">
    <property type="entry name" value="VC0802-like"/>
    <property type="match status" value="1"/>
</dbReference>
<dbReference type="Pfam" id="PF22468">
    <property type="entry name" value="ACT_9"/>
    <property type="match status" value="2"/>
</dbReference>
<evidence type="ECO:0000256" key="19">
    <source>
        <dbReference type="ARBA" id="ARBA00023027"/>
    </source>
</evidence>
<keyword evidence="14 28" id="KW-0547">Nucleotide-binding</keyword>
<dbReference type="InterPro" id="IPR002912">
    <property type="entry name" value="ACT_dom"/>
</dbReference>
<dbReference type="Gene3D" id="3.40.50.720">
    <property type="entry name" value="NAD(P)-binding Rossmann-like Domain"/>
    <property type="match status" value="1"/>
</dbReference>
<feature type="domain" description="ACT" evidence="30">
    <location>
        <begin position="408"/>
        <end position="493"/>
    </location>
</feature>
<dbReference type="InterPro" id="IPR019811">
    <property type="entry name" value="HDH_CS"/>
</dbReference>
<comment type="pathway">
    <text evidence="6 28">Amino-acid biosynthesis; L-threonine biosynthesis; L-threonine from L-aspartate: step 1/5.</text>
</comment>
<dbReference type="CDD" id="cd04921">
    <property type="entry name" value="ACT_AKi-HSDH-ThrA-like_1"/>
    <property type="match status" value="1"/>
</dbReference>
<evidence type="ECO:0000256" key="17">
    <source>
        <dbReference type="ARBA" id="ARBA00022857"/>
    </source>
</evidence>
<dbReference type="InterPro" id="IPR018042">
    <property type="entry name" value="Aspartate_kinase_CS"/>
</dbReference>
<feature type="domain" description="ACT" evidence="30">
    <location>
        <begin position="327"/>
        <end position="396"/>
    </location>
</feature>
<keyword evidence="16 28" id="KW-0067">ATP-binding</keyword>
<dbReference type="GO" id="GO:0009088">
    <property type="term" value="P:threonine biosynthetic process"/>
    <property type="evidence" value="ECO:0007669"/>
    <property type="project" value="UniProtKB-UniRule"/>
</dbReference>
<evidence type="ECO:0000256" key="1">
    <source>
        <dbReference type="ARBA" id="ARBA00001920"/>
    </source>
</evidence>
<dbReference type="PANTHER" id="PTHR43070:SF3">
    <property type="entry name" value="HOMOSERINE DEHYDROGENASE"/>
    <property type="match status" value="1"/>
</dbReference>
<dbReference type="UniPathway" id="UPA00050">
    <property type="reaction ID" value="UER00063"/>
</dbReference>
<dbReference type="Pfam" id="PF00696">
    <property type="entry name" value="AA_kinase"/>
    <property type="match status" value="1"/>
</dbReference>
<evidence type="ECO:0000256" key="22">
    <source>
        <dbReference type="ARBA" id="ARBA00023167"/>
    </source>
</evidence>
<dbReference type="EC" id="1.1.1.3" evidence="28"/>
<comment type="catalytic activity">
    <reaction evidence="26">
        <text>L-homoserine + NADP(+) = L-aspartate 4-semialdehyde + NADPH + H(+)</text>
        <dbReference type="Rhea" id="RHEA:15761"/>
        <dbReference type="ChEBI" id="CHEBI:15378"/>
        <dbReference type="ChEBI" id="CHEBI:57476"/>
        <dbReference type="ChEBI" id="CHEBI:57783"/>
        <dbReference type="ChEBI" id="CHEBI:58349"/>
        <dbReference type="ChEBI" id="CHEBI:537519"/>
        <dbReference type="EC" id="1.1.1.3"/>
    </reaction>
    <physiologicalReaction direction="right-to-left" evidence="26">
        <dbReference type="Rhea" id="RHEA:15763"/>
    </physiologicalReaction>
</comment>
<evidence type="ECO:0000256" key="26">
    <source>
        <dbReference type="ARBA" id="ARBA00048841"/>
    </source>
</evidence>
<keyword evidence="32" id="KW-1185">Reference proteome</keyword>
<dbReference type="InterPro" id="IPR001342">
    <property type="entry name" value="HDH_cat"/>
</dbReference>
<name>A0A316FHL0_9GAMM</name>
<feature type="coiled-coil region" evidence="29">
    <location>
        <begin position="61"/>
        <end position="88"/>
    </location>
</feature>
<dbReference type="RefSeq" id="WP_109764552.1">
    <property type="nucleotide sequence ID" value="NZ_QGGU01000011.1"/>
</dbReference>
<dbReference type="OrthoDB" id="9799110at2"/>
<evidence type="ECO:0000256" key="12">
    <source>
        <dbReference type="ARBA" id="ARBA00022697"/>
    </source>
</evidence>
<evidence type="ECO:0000256" key="8">
    <source>
        <dbReference type="ARBA" id="ARBA00010046"/>
    </source>
</evidence>
<dbReference type="UniPathway" id="UPA00034">
    <property type="reaction ID" value="UER00015"/>
</dbReference>
<dbReference type="PROSITE" id="PS00324">
    <property type="entry name" value="ASPARTOKINASE"/>
    <property type="match status" value="1"/>
</dbReference>
<evidence type="ECO:0000256" key="16">
    <source>
        <dbReference type="ARBA" id="ARBA00022840"/>
    </source>
</evidence>
<comment type="catalytic activity">
    <reaction evidence="25">
        <text>L-aspartate + ATP = 4-phospho-L-aspartate + ADP</text>
        <dbReference type="Rhea" id="RHEA:23776"/>
        <dbReference type="ChEBI" id="CHEBI:29991"/>
        <dbReference type="ChEBI" id="CHEBI:30616"/>
        <dbReference type="ChEBI" id="CHEBI:57535"/>
        <dbReference type="ChEBI" id="CHEBI:456216"/>
        <dbReference type="EC" id="2.7.2.4"/>
    </reaction>
    <physiologicalReaction direction="left-to-right" evidence="25">
        <dbReference type="Rhea" id="RHEA:23777"/>
    </physiologicalReaction>
</comment>
<dbReference type="SUPFAM" id="SSF55021">
    <property type="entry name" value="ACT-like"/>
    <property type="match status" value="2"/>
</dbReference>
<keyword evidence="19" id="KW-0520">NAD</keyword>
<proteinExistence type="inferred from homology"/>
<dbReference type="InterPro" id="IPR005106">
    <property type="entry name" value="Asp/hSer_DH_NAD-bd"/>
</dbReference>
<dbReference type="InterPro" id="IPR036291">
    <property type="entry name" value="NAD(P)-bd_dom_sf"/>
</dbReference>
<keyword evidence="21" id="KW-0457">Lysine biosynthesis</keyword>
<dbReference type="Pfam" id="PF03447">
    <property type="entry name" value="NAD_binding_3"/>
    <property type="match status" value="1"/>
</dbReference>
<evidence type="ECO:0000256" key="20">
    <source>
        <dbReference type="ARBA" id="ARBA00023053"/>
    </source>
</evidence>
<evidence type="ECO:0000259" key="30">
    <source>
        <dbReference type="PROSITE" id="PS51671"/>
    </source>
</evidence>
<evidence type="ECO:0000256" key="13">
    <source>
        <dbReference type="ARBA" id="ARBA00022723"/>
    </source>
</evidence>
<dbReference type="SUPFAM" id="SSF55347">
    <property type="entry name" value="Glyceraldehyde-3-phosphate dehydrogenase-like, C-terminal domain"/>
    <property type="match status" value="1"/>
</dbReference>
<evidence type="ECO:0000256" key="14">
    <source>
        <dbReference type="ARBA" id="ARBA00022741"/>
    </source>
</evidence>
<dbReference type="NCBIfam" id="NF006959">
    <property type="entry name" value="PRK09436.1"/>
    <property type="match status" value="1"/>
</dbReference>
<keyword evidence="11 28" id="KW-0808">Transferase</keyword>
<keyword evidence="22" id="KW-0486">Methionine biosynthesis</keyword>
<organism evidence="31 32">
    <name type="scientific">Pleionea mediterranea</name>
    <dbReference type="NCBI Taxonomy" id="523701"/>
    <lineage>
        <taxon>Bacteria</taxon>
        <taxon>Pseudomonadati</taxon>
        <taxon>Pseudomonadota</taxon>
        <taxon>Gammaproteobacteria</taxon>
        <taxon>Oceanospirillales</taxon>
        <taxon>Pleioneaceae</taxon>
        <taxon>Pleionea</taxon>
    </lineage>
</organism>
<dbReference type="InterPro" id="IPR001048">
    <property type="entry name" value="Asp/Glu/Uridylate_kinase"/>
</dbReference>
<evidence type="ECO:0000313" key="31">
    <source>
        <dbReference type="EMBL" id="PWK47300.1"/>
    </source>
</evidence>
<gene>
    <name evidence="31" type="ORF">C8D97_11145</name>
</gene>
<evidence type="ECO:0000256" key="5">
    <source>
        <dbReference type="ARBA" id="ARBA00005062"/>
    </source>
</evidence>
<dbReference type="InterPro" id="IPR042199">
    <property type="entry name" value="AsparK_Bifunc_asparK/hSer_DH"/>
</dbReference>
<keyword evidence="10 28" id="KW-0028">Amino-acid biosynthesis</keyword>
<dbReference type="GO" id="GO:0004072">
    <property type="term" value="F:aspartate kinase activity"/>
    <property type="evidence" value="ECO:0007669"/>
    <property type="project" value="UniProtKB-UniRule"/>
</dbReference>
<dbReference type="PIRSF" id="PIRSF000727">
    <property type="entry name" value="ThrA"/>
    <property type="match status" value="1"/>
</dbReference>
<evidence type="ECO:0000256" key="6">
    <source>
        <dbReference type="ARBA" id="ARBA00005139"/>
    </source>
</evidence>
<evidence type="ECO:0000256" key="27">
    <source>
        <dbReference type="ARBA" id="ARBA00049031"/>
    </source>
</evidence>
<dbReference type="GO" id="GO:0046872">
    <property type="term" value="F:metal ion binding"/>
    <property type="evidence" value="ECO:0007669"/>
    <property type="project" value="UniProtKB-KW"/>
</dbReference>
<dbReference type="GO" id="GO:0009089">
    <property type="term" value="P:lysine biosynthetic process via diaminopimelate"/>
    <property type="evidence" value="ECO:0007669"/>
    <property type="project" value="UniProtKB-UniRule"/>
</dbReference>
<dbReference type="InterPro" id="IPR049638">
    <property type="entry name" value="AK-HD"/>
</dbReference>
<comment type="catalytic activity">
    <reaction evidence="27">
        <text>L-homoserine + NAD(+) = L-aspartate 4-semialdehyde + NADH + H(+)</text>
        <dbReference type="Rhea" id="RHEA:15757"/>
        <dbReference type="ChEBI" id="CHEBI:15378"/>
        <dbReference type="ChEBI" id="CHEBI:57476"/>
        <dbReference type="ChEBI" id="CHEBI:57540"/>
        <dbReference type="ChEBI" id="CHEBI:57945"/>
        <dbReference type="ChEBI" id="CHEBI:537519"/>
        <dbReference type="EC" id="1.1.1.3"/>
    </reaction>
    <physiologicalReaction direction="right-to-left" evidence="27">
        <dbReference type="Rhea" id="RHEA:15759"/>
    </physiologicalReaction>
</comment>
<evidence type="ECO:0000256" key="23">
    <source>
        <dbReference type="ARBA" id="ARBA00023268"/>
    </source>
</evidence>
<keyword evidence="12" id="KW-0791">Threonine biosynthesis</keyword>
<evidence type="ECO:0000256" key="2">
    <source>
        <dbReference type="ARBA" id="ARBA00004766"/>
    </source>
</evidence>
<dbReference type="PANTHER" id="PTHR43070">
    <property type="match status" value="1"/>
</dbReference>
<dbReference type="InterPro" id="IPR045865">
    <property type="entry name" value="ACT-like_dom_sf"/>
</dbReference>
<dbReference type="SUPFAM" id="SSF53633">
    <property type="entry name" value="Carbamate kinase-like"/>
    <property type="match status" value="1"/>
</dbReference>
<dbReference type="PROSITE" id="PS51671">
    <property type="entry name" value="ACT"/>
    <property type="match status" value="2"/>
</dbReference>
<evidence type="ECO:0000313" key="32">
    <source>
        <dbReference type="Proteomes" id="UP000245790"/>
    </source>
</evidence>
<dbReference type="Gene3D" id="3.30.360.10">
    <property type="entry name" value="Dihydrodipicolinate Reductase, domain 2"/>
    <property type="match status" value="1"/>
</dbReference>
<dbReference type="FunFam" id="3.30.2130.10:FF:000001">
    <property type="entry name" value="Bifunctional aspartokinase/homoserine dehydrogenase"/>
    <property type="match status" value="1"/>
</dbReference>
<dbReference type="SUPFAM" id="SSF51735">
    <property type="entry name" value="NAD(P)-binding Rossmann-fold domains"/>
    <property type="match status" value="1"/>
</dbReference>
<evidence type="ECO:0000256" key="25">
    <source>
        <dbReference type="ARBA" id="ARBA00048561"/>
    </source>
</evidence>
<reference evidence="31 32" key="1">
    <citation type="submission" date="2018-05" db="EMBL/GenBank/DDBJ databases">
        <title>Genomic Encyclopedia of Type Strains, Phase IV (KMG-IV): sequencing the most valuable type-strain genomes for metagenomic binning, comparative biology and taxonomic classification.</title>
        <authorList>
            <person name="Goeker M."/>
        </authorList>
    </citation>
    <scope>NUCLEOTIDE SEQUENCE [LARGE SCALE GENOMIC DNA]</scope>
    <source>
        <strain evidence="31 32">DSM 25350</strain>
    </source>
</reference>
<dbReference type="InterPro" id="IPR011147">
    <property type="entry name" value="Bifunc_Aspkin/hSer_DH"/>
</dbReference>
<keyword evidence="23" id="KW-0511">Multifunctional enzyme</keyword>
<evidence type="ECO:0000256" key="7">
    <source>
        <dbReference type="ARBA" id="ARBA00007952"/>
    </source>
</evidence>
<comment type="caution">
    <text evidence="31">The sequence shown here is derived from an EMBL/GenBank/DDBJ whole genome shotgun (WGS) entry which is preliminary data.</text>
</comment>
<comment type="function">
    <text evidence="24">Bifunctional aspartate kinase and homoserine dehydrogenase that catalyzes the first and the third steps toward the synthesis of lysine, methionine and threonine from aspartate.</text>
</comment>
<evidence type="ECO:0000256" key="10">
    <source>
        <dbReference type="ARBA" id="ARBA00022605"/>
    </source>
</evidence>
<evidence type="ECO:0000256" key="18">
    <source>
        <dbReference type="ARBA" id="ARBA00023002"/>
    </source>
</evidence>
<evidence type="ECO:0000256" key="15">
    <source>
        <dbReference type="ARBA" id="ARBA00022777"/>
    </source>
</evidence>
<evidence type="ECO:0000256" key="9">
    <source>
        <dbReference type="ARBA" id="ARBA00011881"/>
    </source>
</evidence>
<comment type="similarity">
    <text evidence="7 28">In the C-terminal section; belongs to the homoserine dehydrogenase family.</text>
</comment>
<keyword evidence="18 28" id="KW-0560">Oxidoreductase</keyword>
<comment type="cofactor">
    <cofactor evidence="1">
        <name>a metal cation</name>
        <dbReference type="ChEBI" id="CHEBI:25213"/>
    </cofactor>
</comment>
<dbReference type="GO" id="GO:0005524">
    <property type="term" value="F:ATP binding"/>
    <property type="evidence" value="ECO:0007669"/>
    <property type="project" value="UniProtKB-UniRule"/>
</dbReference>
<dbReference type="InterPro" id="IPR001341">
    <property type="entry name" value="Asp_kinase"/>
</dbReference>
<dbReference type="FunFam" id="3.30.360.10:FF:000006">
    <property type="entry name" value="Bifunctional aspartokinase/homoserine dehydrogenase"/>
    <property type="match status" value="1"/>
</dbReference>
<evidence type="ECO:0000256" key="28">
    <source>
        <dbReference type="PIRNR" id="PIRNR000727"/>
    </source>
</evidence>
<keyword evidence="15 28" id="KW-0418">Kinase</keyword>
<comment type="pathway">
    <text evidence="2 28">Amino-acid biosynthesis; L-lysine biosynthesis via DAP pathway; (S)-tetrahydrodipicolinate from L-aspartate: step 1/4.</text>
</comment>
<keyword evidence="29" id="KW-0175">Coiled coil</keyword>
<dbReference type="Gene3D" id="3.40.1160.10">
    <property type="entry name" value="Acetylglutamate kinase-like"/>
    <property type="match status" value="1"/>
</dbReference>
<dbReference type="AlphaFoldDB" id="A0A316FHL0"/>
<evidence type="ECO:0000256" key="3">
    <source>
        <dbReference type="ARBA" id="ARBA00004986"/>
    </source>
</evidence>
<evidence type="ECO:0000256" key="24">
    <source>
        <dbReference type="ARBA" id="ARBA00044938"/>
    </source>
</evidence>